<keyword evidence="4 16" id="KW-0813">Transport</keyword>
<dbReference type="EMBL" id="AB474915">
    <property type="protein sequence ID" value="BAJ08083.1"/>
    <property type="molecule type" value="Genomic_DNA"/>
</dbReference>
<keyword evidence="6 16" id="KW-0812">Transmembrane</keyword>
<evidence type="ECO:0000259" key="17">
    <source>
        <dbReference type="Pfam" id="PF00361"/>
    </source>
</evidence>
<evidence type="ECO:0000256" key="11">
    <source>
        <dbReference type="ARBA" id="ARBA00023027"/>
    </source>
</evidence>
<comment type="function">
    <text evidence="16">Core subunit of the mitochondrial membrane respiratory chain NADH dehydrogenase (Complex I) which catalyzes electron transfer from NADH through the respiratory chain, using ubiquinone as an electron acceptor. Essential for the catalytic activity and assembly of complex I.</text>
</comment>
<comment type="similarity">
    <text evidence="16">Belongs to the complex I subunit 5 family.</text>
</comment>
<organism evidence="20">
    <name type="scientific">Calumma parsonii</name>
    <name type="common">Parson's chameleon</name>
    <name type="synonym">Chamaeleo parsonii</name>
    <dbReference type="NCBI Taxonomy" id="179907"/>
    <lineage>
        <taxon>Eukaryota</taxon>
        <taxon>Metazoa</taxon>
        <taxon>Chordata</taxon>
        <taxon>Craniata</taxon>
        <taxon>Vertebrata</taxon>
        <taxon>Euteleostomi</taxon>
        <taxon>Lepidosauria</taxon>
        <taxon>Squamata</taxon>
        <taxon>Bifurcata</taxon>
        <taxon>Unidentata</taxon>
        <taxon>Episquamata</taxon>
        <taxon>Toxicofera</taxon>
        <taxon>Iguania</taxon>
        <taxon>Acrodonta</taxon>
        <taxon>Chamaeleonidae</taxon>
        <taxon>Calumma</taxon>
    </lineage>
</organism>
<feature type="transmembrane region" description="Helical" evidence="16">
    <location>
        <begin position="89"/>
        <end position="109"/>
    </location>
</feature>
<evidence type="ECO:0000313" key="20">
    <source>
        <dbReference type="EMBL" id="BAJ08083.1"/>
    </source>
</evidence>
<geneLocation type="mitochondrion" evidence="20"/>
<comment type="subcellular location">
    <subcellularLocation>
        <location evidence="1">Mitochondrion inner membrane</location>
        <topology evidence="1">Multi-pass membrane protein</topology>
    </subcellularLocation>
</comment>
<evidence type="ECO:0000256" key="3">
    <source>
        <dbReference type="ARBA" id="ARBA00021096"/>
    </source>
</evidence>
<feature type="domain" description="NADH dehydrogenase subunit 5 C-terminal" evidence="19">
    <location>
        <begin position="421"/>
        <end position="590"/>
    </location>
</feature>
<keyword evidence="7" id="KW-0999">Mitochondrion inner membrane</keyword>
<feature type="transmembrane region" description="Helical" evidence="16">
    <location>
        <begin position="300"/>
        <end position="318"/>
    </location>
</feature>
<evidence type="ECO:0000259" key="18">
    <source>
        <dbReference type="Pfam" id="PF00662"/>
    </source>
</evidence>
<dbReference type="GO" id="GO:0015990">
    <property type="term" value="P:electron transport coupled proton transport"/>
    <property type="evidence" value="ECO:0007669"/>
    <property type="project" value="TreeGrafter"/>
</dbReference>
<proteinExistence type="inferred from homology"/>
<keyword evidence="9" id="KW-0249">Electron transport</keyword>
<keyword evidence="14 16" id="KW-0472">Membrane</keyword>
<comment type="catalytic activity">
    <reaction evidence="15 16">
        <text>a ubiquinone + NADH + 5 H(+)(in) = a ubiquinol + NAD(+) + 4 H(+)(out)</text>
        <dbReference type="Rhea" id="RHEA:29091"/>
        <dbReference type="Rhea" id="RHEA-COMP:9565"/>
        <dbReference type="Rhea" id="RHEA-COMP:9566"/>
        <dbReference type="ChEBI" id="CHEBI:15378"/>
        <dbReference type="ChEBI" id="CHEBI:16389"/>
        <dbReference type="ChEBI" id="CHEBI:17976"/>
        <dbReference type="ChEBI" id="CHEBI:57540"/>
        <dbReference type="ChEBI" id="CHEBI:57945"/>
        <dbReference type="EC" id="7.1.1.2"/>
    </reaction>
</comment>
<feature type="transmembrane region" description="Helical" evidence="16">
    <location>
        <begin position="121"/>
        <end position="137"/>
    </location>
</feature>
<evidence type="ECO:0000256" key="5">
    <source>
        <dbReference type="ARBA" id="ARBA00022660"/>
    </source>
</evidence>
<dbReference type="GO" id="GO:0003954">
    <property type="term" value="F:NADH dehydrogenase activity"/>
    <property type="evidence" value="ECO:0007669"/>
    <property type="project" value="TreeGrafter"/>
</dbReference>
<dbReference type="GO" id="GO:0008137">
    <property type="term" value="F:NADH dehydrogenase (ubiquinone) activity"/>
    <property type="evidence" value="ECO:0007669"/>
    <property type="project" value="UniProtKB-EC"/>
</dbReference>
<sequence>MNPTLTLETTAIMTMTMLSMLVLLTSLLHTSKFNPSMESTVMVSFIISILPTMLSLKHAPYSTSINMTLIQSTTLNISSTITTSMNSNLFVSTALFVTWSIMQFSTWYMKSAPKMELFKKYLMLFLIAMIILILAGSMMQLFIGWEGVGILSFLLINWWYARAYANSSAMQAMTYNRIGDIGIILVLVWMASNQTSWSMQWISSEMSTTMLSMGLILAAAGKSAQFLMHLWLPGAMEGPTPVSALLHSSTMVVAGIYLLIQTHPLIQNSNTAMTACLLLGATTSLYASLTALYQNDLKKIIAMSTLSQLGLMMVAVGLNHPHLAFMHISTHAATKAALFLCAGSFIHSLQNEQDIRKLSSMKILLPVTSTCLIIASLTLMGMPFLSCFHSKDPILEYTCTSKINTWIAILTMLATAMTSAYSMRMIYYTMTKYARNKPDLTPKEAANQINPIIRLAALSMFMGAILTASITQLNAEPTMPMMMKLAPTTAMLVGSLMTMEILNKYTYNHHQKPALYTPMNQLAFFKITHRWTPKISLKIGSMVSTQLIDLLWLEKTGPKSTALMNKNTSALTNPLTGLIKLYLTTTVVTIT</sequence>
<evidence type="ECO:0000256" key="8">
    <source>
        <dbReference type="ARBA" id="ARBA00022967"/>
    </source>
</evidence>
<evidence type="ECO:0000256" key="7">
    <source>
        <dbReference type="ARBA" id="ARBA00022792"/>
    </source>
</evidence>
<dbReference type="Pfam" id="PF06455">
    <property type="entry name" value="NADH5_C"/>
    <property type="match status" value="1"/>
</dbReference>
<feature type="transmembrane region" description="Helical" evidence="16">
    <location>
        <begin position="41"/>
        <end position="59"/>
    </location>
</feature>
<feature type="transmembrane region" description="Helical" evidence="16">
    <location>
        <begin position="363"/>
        <end position="385"/>
    </location>
</feature>
<dbReference type="PANTHER" id="PTHR42829:SF2">
    <property type="entry name" value="NADH-UBIQUINONE OXIDOREDUCTASE CHAIN 5"/>
    <property type="match status" value="1"/>
</dbReference>
<evidence type="ECO:0000256" key="12">
    <source>
        <dbReference type="ARBA" id="ARBA00023075"/>
    </source>
</evidence>
<dbReference type="InterPro" id="IPR001750">
    <property type="entry name" value="ND/Mrp_TM"/>
</dbReference>
<reference evidence="20" key="1">
    <citation type="journal article" date="2010" name="BMC Evol. Biol.">
        <title>Mitochondrial genomes of acrodont lizards: timing of gene rearrangements and phylogenetic and biogeographic implications.</title>
        <authorList>
            <person name="Okajima Y."/>
            <person name="Kumazawa Y."/>
        </authorList>
    </citation>
    <scope>NUCLEOTIDE SEQUENCE</scope>
</reference>
<feature type="transmembrane region" description="Helical" evidence="16">
    <location>
        <begin position="405"/>
        <end position="427"/>
    </location>
</feature>
<evidence type="ECO:0000256" key="16">
    <source>
        <dbReference type="RuleBase" id="RU003404"/>
    </source>
</evidence>
<evidence type="ECO:0000259" key="19">
    <source>
        <dbReference type="Pfam" id="PF06455"/>
    </source>
</evidence>
<keyword evidence="12 16" id="KW-0830">Ubiquinone</keyword>
<accession>D6RRZ3</accession>
<feature type="transmembrane region" description="Helical" evidence="16">
    <location>
        <begin position="324"/>
        <end position="342"/>
    </location>
</feature>
<evidence type="ECO:0000256" key="9">
    <source>
        <dbReference type="ARBA" id="ARBA00022982"/>
    </source>
</evidence>
<evidence type="ECO:0000256" key="6">
    <source>
        <dbReference type="ARBA" id="ARBA00022692"/>
    </source>
</evidence>
<dbReference type="Pfam" id="PF00662">
    <property type="entry name" value="Proton_antipo_N"/>
    <property type="match status" value="1"/>
</dbReference>
<feature type="transmembrane region" description="Helical" evidence="16">
    <location>
        <begin position="12"/>
        <end position="29"/>
    </location>
</feature>
<dbReference type="GO" id="GO:0042773">
    <property type="term" value="P:ATP synthesis coupled electron transport"/>
    <property type="evidence" value="ECO:0007669"/>
    <property type="project" value="InterPro"/>
</dbReference>
<evidence type="ECO:0000256" key="10">
    <source>
        <dbReference type="ARBA" id="ARBA00022989"/>
    </source>
</evidence>
<evidence type="ECO:0000256" key="2">
    <source>
        <dbReference type="ARBA" id="ARBA00012944"/>
    </source>
</evidence>
<feature type="transmembrane region" description="Helical" evidence="16">
    <location>
        <begin position="452"/>
        <end position="473"/>
    </location>
</feature>
<feature type="transmembrane region" description="Helical" evidence="16">
    <location>
        <begin position="272"/>
        <end position="293"/>
    </location>
</feature>
<keyword evidence="5" id="KW-0679">Respiratory chain</keyword>
<protein>
    <recommendedName>
        <fullName evidence="3 16">NADH-ubiquinone oxidoreductase chain 5</fullName>
        <ecNumber evidence="2 16">7.1.1.2</ecNumber>
    </recommendedName>
</protein>
<dbReference type="GO" id="GO:0005743">
    <property type="term" value="C:mitochondrial inner membrane"/>
    <property type="evidence" value="ECO:0007669"/>
    <property type="project" value="UniProtKB-SubCell"/>
</dbReference>
<feature type="transmembrane region" description="Helical" evidence="16">
    <location>
        <begin position="244"/>
        <end position="260"/>
    </location>
</feature>
<evidence type="ECO:0000256" key="14">
    <source>
        <dbReference type="ARBA" id="ARBA00023136"/>
    </source>
</evidence>
<evidence type="ECO:0000256" key="15">
    <source>
        <dbReference type="ARBA" id="ARBA00049551"/>
    </source>
</evidence>
<keyword evidence="10 16" id="KW-1133">Transmembrane helix</keyword>
<dbReference type="InterPro" id="IPR003945">
    <property type="entry name" value="NU5C-like"/>
</dbReference>
<gene>
    <name evidence="20" type="primary">ND5</name>
</gene>
<keyword evidence="13 16" id="KW-0496">Mitochondrion</keyword>
<keyword evidence="8" id="KW-1278">Translocase</keyword>
<feature type="transmembrane region" description="Helical" evidence="16">
    <location>
        <begin position="211"/>
        <end position="232"/>
    </location>
</feature>
<evidence type="ECO:0000256" key="1">
    <source>
        <dbReference type="ARBA" id="ARBA00004448"/>
    </source>
</evidence>
<dbReference type="AlphaFoldDB" id="D6RRZ3"/>
<dbReference type="Pfam" id="PF00361">
    <property type="entry name" value="Proton_antipo_M"/>
    <property type="match status" value="1"/>
</dbReference>
<feature type="domain" description="NADH-Ubiquinone oxidoreductase (complex I) chain 5 N-terminal" evidence="18">
    <location>
        <begin position="70"/>
        <end position="118"/>
    </location>
</feature>
<keyword evidence="11 16" id="KW-0520">NAD</keyword>
<dbReference type="EC" id="7.1.1.2" evidence="2 16"/>
<dbReference type="PANTHER" id="PTHR42829">
    <property type="entry name" value="NADH-UBIQUINONE OXIDOREDUCTASE CHAIN 5"/>
    <property type="match status" value="1"/>
</dbReference>
<evidence type="ECO:0000256" key="13">
    <source>
        <dbReference type="ARBA" id="ARBA00023128"/>
    </source>
</evidence>
<dbReference type="InterPro" id="IPR010934">
    <property type="entry name" value="NADH_DH_su5_C"/>
</dbReference>
<evidence type="ECO:0000256" key="4">
    <source>
        <dbReference type="ARBA" id="ARBA00022448"/>
    </source>
</evidence>
<feature type="domain" description="NADH:quinone oxidoreductase/Mrp antiporter transmembrane" evidence="17">
    <location>
        <begin position="135"/>
        <end position="416"/>
    </location>
</feature>
<dbReference type="PRINTS" id="PR01434">
    <property type="entry name" value="NADHDHGNASE5"/>
</dbReference>
<name>D6RRZ3_CALPR</name>
<dbReference type="InterPro" id="IPR001516">
    <property type="entry name" value="Proton_antipo_N"/>
</dbReference>
<feature type="transmembrane region" description="Helical" evidence="16">
    <location>
        <begin position="143"/>
        <end position="161"/>
    </location>
</feature>